<dbReference type="InterPro" id="IPR018223">
    <property type="entry name" value="Arginosuc_synth_CS"/>
</dbReference>
<dbReference type="Gene3D" id="3.40.50.620">
    <property type="entry name" value="HUPs"/>
    <property type="match status" value="1"/>
</dbReference>
<organism evidence="10">
    <name type="scientific">Prevotella sp. GTC17260</name>
    <dbReference type="NCBI Taxonomy" id="3236796"/>
    <lineage>
        <taxon>Bacteria</taxon>
        <taxon>Pseudomonadati</taxon>
        <taxon>Bacteroidota</taxon>
        <taxon>Bacteroidia</taxon>
        <taxon>Bacteroidales</taxon>
        <taxon>Prevotellaceae</taxon>
        <taxon>Prevotella</taxon>
    </lineage>
</organism>
<feature type="domain" description="Arginosuccinate synthase C-terminal" evidence="9">
    <location>
        <begin position="174"/>
        <end position="390"/>
    </location>
</feature>
<evidence type="ECO:0000259" key="9">
    <source>
        <dbReference type="Pfam" id="PF20979"/>
    </source>
</evidence>
<accession>A0AB33JFS9</accession>
<keyword evidence="6" id="KW-0547">Nucleotide-binding</keyword>
<evidence type="ECO:0000256" key="1">
    <source>
        <dbReference type="ARBA" id="ARBA00004967"/>
    </source>
</evidence>
<dbReference type="Gene3D" id="3.90.1260.10">
    <property type="entry name" value="Argininosuccinate synthetase, chain A, domain 2"/>
    <property type="match status" value="1"/>
</dbReference>
<dbReference type="InterPro" id="IPR014729">
    <property type="entry name" value="Rossmann-like_a/b/a_fold"/>
</dbReference>
<protein>
    <recommendedName>
        <fullName evidence="2">argininosuccinate synthase</fullName>
        <ecNumber evidence="2">6.3.4.5</ecNumber>
    </recommendedName>
</protein>
<reference evidence="10" key="1">
    <citation type="submission" date="2024-07" db="EMBL/GenBank/DDBJ databases">
        <title>Complete genome sequence of Prevotella sp. YM-2024 GTC17260.</title>
        <authorList>
            <person name="Hayashi M."/>
            <person name="Muto Y."/>
            <person name="Tanaka K."/>
            <person name="Niwa H."/>
        </authorList>
    </citation>
    <scope>NUCLEOTIDE SEQUENCE</scope>
    <source>
        <strain evidence="10">GTC17260</strain>
    </source>
</reference>
<dbReference type="SUPFAM" id="SSF69864">
    <property type="entry name" value="Argininosuccinate synthetase, C-terminal domain"/>
    <property type="match status" value="1"/>
</dbReference>
<gene>
    <name evidence="10" type="ORF">GTC17260_16300</name>
</gene>
<keyword evidence="3" id="KW-0055">Arginine biosynthesis</keyword>
<dbReference type="GO" id="GO:0006526">
    <property type="term" value="P:L-arginine biosynthetic process"/>
    <property type="evidence" value="ECO:0007669"/>
    <property type="project" value="UniProtKB-KW"/>
</dbReference>
<keyword evidence="5" id="KW-0028">Amino-acid biosynthesis</keyword>
<dbReference type="PROSITE" id="PS00564">
    <property type="entry name" value="ARGININOSUCCIN_SYN_1"/>
    <property type="match status" value="1"/>
</dbReference>
<evidence type="ECO:0000259" key="8">
    <source>
        <dbReference type="Pfam" id="PF00764"/>
    </source>
</evidence>
<dbReference type="GO" id="GO:0004055">
    <property type="term" value="F:argininosuccinate synthase activity"/>
    <property type="evidence" value="ECO:0007669"/>
    <property type="project" value="UniProtKB-EC"/>
</dbReference>
<dbReference type="InterPro" id="IPR048268">
    <property type="entry name" value="Arginosuc_syn_C"/>
</dbReference>
<dbReference type="InterPro" id="IPR023434">
    <property type="entry name" value="Arginosuc_synth_type_1_subfam"/>
</dbReference>
<dbReference type="SUPFAM" id="SSF52402">
    <property type="entry name" value="Adenine nucleotide alpha hydrolases-like"/>
    <property type="match status" value="1"/>
</dbReference>
<dbReference type="InterPro" id="IPR048267">
    <property type="entry name" value="Arginosuc_syn_N"/>
</dbReference>
<dbReference type="FunFam" id="3.40.50.620:FF:000019">
    <property type="entry name" value="Argininosuccinate synthase"/>
    <property type="match status" value="1"/>
</dbReference>
<keyword evidence="7" id="KW-0067">ATP-binding</keyword>
<dbReference type="Pfam" id="PF20979">
    <property type="entry name" value="Arginosuc_syn_C"/>
    <property type="match status" value="1"/>
</dbReference>
<comment type="pathway">
    <text evidence="1">Amino-acid biosynthesis; L-arginine biosynthesis; L-arginine from L-ornithine and carbamoyl phosphate: step 2/3.</text>
</comment>
<evidence type="ECO:0000256" key="5">
    <source>
        <dbReference type="ARBA" id="ARBA00022605"/>
    </source>
</evidence>
<evidence type="ECO:0000256" key="2">
    <source>
        <dbReference type="ARBA" id="ARBA00012286"/>
    </source>
</evidence>
<dbReference type="GO" id="GO:0000053">
    <property type="term" value="P:argininosuccinate metabolic process"/>
    <property type="evidence" value="ECO:0007669"/>
    <property type="project" value="TreeGrafter"/>
</dbReference>
<dbReference type="GO" id="GO:0005737">
    <property type="term" value="C:cytoplasm"/>
    <property type="evidence" value="ECO:0007669"/>
    <property type="project" value="TreeGrafter"/>
</dbReference>
<dbReference type="PANTHER" id="PTHR11587">
    <property type="entry name" value="ARGININOSUCCINATE SYNTHASE"/>
    <property type="match status" value="1"/>
</dbReference>
<dbReference type="PANTHER" id="PTHR11587:SF2">
    <property type="entry name" value="ARGININOSUCCINATE SYNTHASE"/>
    <property type="match status" value="1"/>
</dbReference>
<dbReference type="Pfam" id="PF00764">
    <property type="entry name" value="Arginosuc_synth"/>
    <property type="match status" value="1"/>
</dbReference>
<evidence type="ECO:0000313" key="10">
    <source>
        <dbReference type="EMBL" id="BFO78995.1"/>
    </source>
</evidence>
<evidence type="ECO:0000256" key="6">
    <source>
        <dbReference type="ARBA" id="ARBA00022741"/>
    </source>
</evidence>
<evidence type="ECO:0000256" key="3">
    <source>
        <dbReference type="ARBA" id="ARBA00022571"/>
    </source>
</evidence>
<sequence length="399" mass="44288">MRKKKVVVAFSGGLDTSYTVMKLAQDGWDVYAACANTGGFSAEQLKTNEANAYKLGAVAYATLDVTQEYYEKSLKYMIFGNVMRNNCYPISVSSERIFQAIAIARYAKEIGADAIAHGSTGAGNDQIRFDMTFLVMAPGIEIITLTRDKSLSRQEEVDYLNEHGFAADFAKLKYSYNVGIWGTSICGGELLDPTQGLPEEAYLKHVTCNEETDLRITFRQGEIVAVNGEAFDDKIAAIQKIEEIGAAYAIGRDCNVGDTIIGIKGRVGFEAAAPKLIIEAHRLLEKSTLSKWQQYWKDQVANWYGMFLHESQYLEPVMADIEAMLTSSQRHVNGTAILKLRPYGFQTVGVDSDDDLTKSKLGEYGEMQHGWTAEEAKGFIKVSSTPLRVYYGAHPEEER</sequence>
<dbReference type="EMBL" id="AP035788">
    <property type="protein sequence ID" value="BFO78995.1"/>
    <property type="molecule type" value="Genomic_DNA"/>
</dbReference>
<dbReference type="GO" id="GO:0000050">
    <property type="term" value="P:urea cycle"/>
    <property type="evidence" value="ECO:0007669"/>
    <property type="project" value="TreeGrafter"/>
</dbReference>
<dbReference type="AlphaFoldDB" id="A0AB33JFS9"/>
<dbReference type="CDD" id="cd01999">
    <property type="entry name" value="ASS"/>
    <property type="match status" value="1"/>
</dbReference>
<dbReference type="InterPro" id="IPR001518">
    <property type="entry name" value="Arginosuc_synth"/>
</dbReference>
<dbReference type="GO" id="GO:0005524">
    <property type="term" value="F:ATP binding"/>
    <property type="evidence" value="ECO:0007669"/>
    <property type="project" value="UniProtKB-KW"/>
</dbReference>
<dbReference type="InterPro" id="IPR024074">
    <property type="entry name" value="AS_cat/multimer_dom_body"/>
</dbReference>
<dbReference type="EC" id="6.3.4.5" evidence="2"/>
<proteinExistence type="predicted"/>
<name>A0AB33JFS9_9BACT</name>
<evidence type="ECO:0000256" key="4">
    <source>
        <dbReference type="ARBA" id="ARBA00022598"/>
    </source>
</evidence>
<feature type="domain" description="Arginosuccinate synthase-like N-terminal" evidence="8">
    <location>
        <begin position="5"/>
        <end position="164"/>
    </location>
</feature>
<evidence type="ECO:0000256" key="7">
    <source>
        <dbReference type="ARBA" id="ARBA00022840"/>
    </source>
</evidence>
<keyword evidence="4" id="KW-0436">Ligase</keyword>